<comment type="caution">
    <text evidence="1">The sequence shown here is derived from an EMBL/GenBank/DDBJ whole genome shotgun (WGS) entry which is preliminary data.</text>
</comment>
<evidence type="ECO:0000313" key="2">
    <source>
        <dbReference type="Proteomes" id="UP000176576"/>
    </source>
</evidence>
<dbReference type="Proteomes" id="UP000176576">
    <property type="component" value="Unassembled WGS sequence"/>
</dbReference>
<gene>
    <name evidence="1" type="ORF">A3J54_02325</name>
</gene>
<dbReference type="AlphaFoldDB" id="A0A1G2GB05"/>
<accession>A0A1G2GB05</accession>
<sequence>MIKITFYLYKKLLFIDVDLYSSLKTCLQFIWSRLASGCYFFSHEAQDVPFTSLFFNKQWWQTHLVSKAPCFVGVDMGLLLGIGEGSSIGYTKKIS</sequence>
<protein>
    <submittedName>
        <fullName evidence="1">Uncharacterized protein</fullName>
    </submittedName>
</protein>
<dbReference type="Gene3D" id="3.40.50.150">
    <property type="entry name" value="Vaccinia Virus protein VP39"/>
    <property type="match status" value="1"/>
</dbReference>
<reference evidence="1 2" key="1">
    <citation type="journal article" date="2016" name="Nat. Commun.">
        <title>Thousands of microbial genomes shed light on interconnected biogeochemical processes in an aquifer system.</title>
        <authorList>
            <person name="Anantharaman K."/>
            <person name="Brown C.T."/>
            <person name="Hug L.A."/>
            <person name="Sharon I."/>
            <person name="Castelle C.J."/>
            <person name="Probst A.J."/>
            <person name="Thomas B.C."/>
            <person name="Singh A."/>
            <person name="Wilkins M.J."/>
            <person name="Karaoz U."/>
            <person name="Brodie E.L."/>
            <person name="Williams K.H."/>
            <person name="Hubbard S.S."/>
            <person name="Banfield J.F."/>
        </authorList>
    </citation>
    <scope>NUCLEOTIDE SEQUENCE [LARGE SCALE GENOMIC DNA]</scope>
</reference>
<dbReference type="STRING" id="1802117.A3J54_02325"/>
<dbReference type="EMBL" id="MHNN01000001">
    <property type="protein sequence ID" value="OGZ47399.1"/>
    <property type="molecule type" value="Genomic_DNA"/>
</dbReference>
<organism evidence="1 2">
    <name type="scientific">Candidatus Ryanbacteria bacterium RIFCSPHIGHO2_02_FULL_45_13b</name>
    <dbReference type="NCBI Taxonomy" id="1802117"/>
    <lineage>
        <taxon>Bacteria</taxon>
        <taxon>Candidatus Ryaniibacteriota</taxon>
    </lineage>
</organism>
<evidence type="ECO:0000313" key="1">
    <source>
        <dbReference type="EMBL" id="OGZ47399.1"/>
    </source>
</evidence>
<dbReference type="InterPro" id="IPR029063">
    <property type="entry name" value="SAM-dependent_MTases_sf"/>
</dbReference>
<proteinExistence type="predicted"/>
<name>A0A1G2GB05_9BACT</name>